<dbReference type="Proteomes" id="UP000492821">
    <property type="component" value="Unassembled WGS sequence"/>
</dbReference>
<dbReference type="WBParaSite" id="Pan_g10544.t1">
    <property type="protein sequence ID" value="Pan_g10544.t1"/>
    <property type="gene ID" value="Pan_g10544"/>
</dbReference>
<proteinExistence type="predicted"/>
<dbReference type="InterPro" id="IPR032135">
    <property type="entry name" value="DUF4817"/>
</dbReference>
<evidence type="ECO:0000313" key="3">
    <source>
        <dbReference type="WBParaSite" id="Pan_g10544.t1"/>
    </source>
</evidence>
<protein>
    <submittedName>
        <fullName evidence="3">DUF4817 domain-containing protein</fullName>
    </submittedName>
</protein>
<reference evidence="2" key="1">
    <citation type="journal article" date="2013" name="Genetics">
        <title>The draft genome and transcriptome of Panagrellus redivivus are shaped by the harsh demands of a free-living lifestyle.</title>
        <authorList>
            <person name="Srinivasan J."/>
            <person name="Dillman A.R."/>
            <person name="Macchietto M.G."/>
            <person name="Heikkinen L."/>
            <person name="Lakso M."/>
            <person name="Fracchia K.M."/>
            <person name="Antoshechkin I."/>
            <person name="Mortazavi A."/>
            <person name="Wong G."/>
            <person name="Sternberg P.W."/>
        </authorList>
    </citation>
    <scope>NUCLEOTIDE SEQUENCE [LARGE SCALE GENOMIC DNA]</scope>
    <source>
        <strain evidence="2">MT8872</strain>
    </source>
</reference>
<feature type="domain" description="DUF4817" evidence="1">
    <location>
        <begin position="10"/>
        <end position="58"/>
    </location>
</feature>
<organism evidence="2 3">
    <name type="scientific">Panagrellus redivivus</name>
    <name type="common">Microworm</name>
    <dbReference type="NCBI Taxonomy" id="6233"/>
    <lineage>
        <taxon>Eukaryota</taxon>
        <taxon>Metazoa</taxon>
        <taxon>Ecdysozoa</taxon>
        <taxon>Nematoda</taxon>
        <taxon>Chromadorea</taxon>
        <taxon>Rhabditida</taxon>
        <taxon>Tylenchina</taxon>
        <taxon>Panagrolaimomorpha</taxon>
        <taxon>Panagrolaimoidea</taxon>
        <taxon>Panagrolaimidae</taxon>
        <taxon>Panagrellus</taxon>
    </lineage>
</organism>
<name>A0A7E4UMJ0_PANRE</name>
<accession>A0A7E4UMJ0</accession>
<dbReference type="Pfam" id="PF16087">
    <property type="entry name" value="DUF4817"/>
    <property type="match status" value="1"/>
</dbReference>
<dbReference type="AlphaFoldDB" id="A0A7E4UMJ0"/>
<evidence type="ECO:0000259" key="1">
    <source>
        <dbReference type="Pfam" id="PF16087"/>
    </source>
</evidence>
<sequence>MSARVISVLERAKLVCWFEETHSLAMAARRFRAEFGKEPPKLETIKKWHTQFMETGSVSPPSGASKTLSQLNSVRQFYEPRL</sequence>
<keyword evidence="2" id="KW-1185">Reference proteome</keyword>
<reference evidence="3" key="2">
    <citation type="submission" date="2020-10" db="UniProtKB">
        <authorList>
            <consortium name="WormBaseParasite"/>
        </authorList>
    </citation>
    <scope>IDENTIFICATION</scope>
</reference>
<evidence type="ECO:0000313" key="2">
    <source>
        <dbReference type="Proteomes" id="UP000492821"/>
    </source>
</evidence>